<feature type="region of interest" description="Disordered" evidence="1">
    <location>
        <begin position="139"/>
        <end position="258"/>
    </location>
</feature>
<dbReference type="AlphaFoldDB" id="A0A0L1IEX7"/>
<dbReference type="OrthoDB" id="377743at2759"/>
<evidence type="ECO:0000313" key="2">
    <source>
        <dbReference type="EMBL" id="KNG78181.1"/>
    </source>
</evidence>
<dbReference type="EMBL" id="GG665476">
    <property type="protein sequence ID" value="KNG78181.1"/>
    <property type="molecule type" value="Genomic_DNA"/>
</dbReference>
<feature type="compositionally biased region" description="Low complexity" evidence="1">
    <location>
        <begin position="147"/>
        <end position="225"/>
    </location>
</feature>
<evidence type="ECO:0000313" key="3">
    <source>
        <dbReference type="Proteomes" id="UP000054562"/>
    </source>
</evidence>
<reference evidence="3" key="2">
    <citation type="submission" date="2015-07" db="EMBL/GenBank/DDBJ databases">
        <title>The genome sequence of Plasmodium falciparum IGH-CR14.</title>
        <authorList>
            <consortium name="The Broad Institute Genome Sequencing Platform"/>
            <person name="Volkman S.K."/>
            <person name="Neafsey D.E."/>
            <person name="Dash A.P."/>
            <person name="Chitnis C.E."/>
            <person name="Hartl D.L."/>
            <person name="Young S.K."/>
            <person name="Kodira C.D."/>
            <person name="Zeng Q."/>
            <person name="Koehrsen M."/>
            <person name="Godfrey P."/>
            <person name="Alvarado L."/>
            <person name="Berlin A."/>
            <person name="Borenstein D."/>
            <person name="Chen Z."/>
            <person name="Engels R."/>
            <person name="Freedman E."/>
            <person name="Gellesch M."/>
            <person name="Goldberg J."/>
            <person name="Griggs A."/>
            <person name="Gujja S."/>
            <person name="Heiman D."/>
            <person name="Hepburn T."/>
            <person name="Howarth C."/>
            <person name="Jen D."/>
            <person name="Larson L."/>
            <person name="Lewis B."/>
            <person name="Mehta T."/>
            <person name="Park D."/>
            <person name="Pearson M."/>
            <person name="Roberts A."/>
            <person name="Saif S."/>
            <person name="Shea T."/>
            <person name="Shenoy N."/>
            <person name="Sisk P."/>
            <person name="Stolte C."/>
            <person name="Sykes S."/>
            <person name="Walk T."/>
            <person name="White J."/>
            <person name="Yandava C."/>
            <person name="Wirth D.F."/>
            <person name="Nusbaum C."/>
            <person name="Birren B."/>
        </authorList>
    </citation>
    <scope>NUCLEOTIDE SEQUENCE [LARGE SCALE GENOMIC DNA]</scope>
    <source>
        <strain evidence="3">IGH-CR14</strain>
    </source>
</reference>
<dbReference type="GO" id="GO:0005615">
    <property type="term" value="C:extracellular space"/>
    <property type="evidence" value="ECO:0007669"/>
    <property type="project" value="TreeGrafter"/>
</dbReference>
<dbReference type="Proteomes" id="UP000054562">
    <property type="component" value="Unassembled WGS sequence"/>
</dbReference>
<proteinExistence type="predicted"/>
<gene>
    <name evidence="2" type="ORF">PFMG_04228</name>
</gene>
<dbReference type="GO" id="GO:0048018">
    <property type="term" value="F:receptor ligand activity"/>
    <property type="evidence" value="ECO:0007669"/>
    <property type="project" value="TreeGrafter"/>
</dbReference>
<protein>
    <submittedName>
        <fullName evidence="2">Uncharacterized protein</fullName>
    </submittedName>
</protein>
<name>A0A0L1IEX7_PLAFA</name>
<reference evidence="3" key="1">
    <citation type="submission" date="2015-07" db="EMBL/GenBank/DDBJ databases">
        <title>Annotation of Plasmodium falciparum IGH-CR14.</title>
        <authorList>
            <consortium name="The Broad Institute Genome Sequencing Platform"/>
            <person name="Volkman S.K."/>
            <person name="Neafsey D.E."/>
            <person name="Dash A.P."/>
            <person name="Chitnis C.E."/>
            <person name="Hartl D.L."/>
            <person name="Young S.K."/>
            <person name="Zeng Q."/>
            <person name="Koehrsen M."/>
            <person name="Alvarado L."/>
            <person name="Berlin A."/>
            <person name="Borenstein D."/>
            <person name="Chapman S.B."/>
            <person name="Chen Z."/>
            <person name="Engels R."/>
            <person name="Freedman E."/>
            <person name="Gellesch M."/>
            <person name="Goldberg J."/>
            <person name="Griggs A."/>
            <person name="Gujja S."/>
            <person name="Heilman E.R."/>
            <person name="Heiman D.I."/>
            <person name="Howarth C."/>
            <person name="Jen D."/>
            <person name="Larson L."/>
            <person name="Mehta T."/>
            <person name="Neiman D."/>
            <person name="Park D."/>
            <person name="Pearson M."/>
            <person name="Roberts A."/>
            <person name="Saif S."/>
            <person name="Shea T."/>
            <person name="Shenoy N."/>
            <person name="Sisk P."/>
            <person name="Stolte C."/>
            <person name="Sykes S."/>
            <person name="Walk T."/>
            <person name="White J."/>
            <person name="Yandava C."/>
            <person name="Haas B."/>
            <person name="Henn M.R."/>
            <person name="Nusbaum C."/>
            <person name="Birren B."/>
        </authorList>
    </citation>
    <scope>NUCLEOTIDE SEQUENCE [LARGE SCALE GENOMIC DNA]</scope>
    <source>
        <strain evidence="3">IGH-CR14</strain>
    </source>
</reference>
<dbReference type="PANTHER" id="PTHR37458">
    <property type="entry name" value="THISBE"/>
    <property type="match status" value="1"/>
</dbReference>
<organism evidence="2 3">
    <name type="scientific">Plasmodium falciparum IGH-CR14</name>
    <dbReference type="NCBI Taxonomy" id="580059"/>
    <lineage>
        <taxon>Eukaryota</taxon>
        <taxon>Sar</taxon>
        <taxon>Alveolata</taxon>
        <taxon>Apicomplexa</taxon>
        <taxon>Aconoidasida</taxon>
        <taxon>Haemosporida</taxon>
        <taxon>Plasmodiidae</taxon>
        <taxon>Plasmodium</taxon>
        <taxon>Plasmodium (Laverania)</taxon>
    </lineage>
</organism>
<accession>A0A0L1IEX7</accession>
<sequence>MFGKFICDTYNKVKSKADEVRLHVSVQAIKAKEVFGLVKPTTIEQLEVLLNYELQQIDSADMLISTYKKWIYNISQSDKSDCIRYYKSINKNNEKNFLSNVKQGFKNINEQIANFKDQKESGLTKKEVNDDMNEKRYHATNEDHNSDNNNNDNNNNNNNDDNNNNNDDNNNNNDDNNNNNDDNNNNNNDDNNNNNDDNNNNNDDNNNNNNNDNNNNNNNDNNNNDIYHFSDNSYNKKMCNNDSNNSSNNISRCNSRDESNEKYTTYNKNIPMNINVNFSLNNIYDDHYGYNFKEYFLKSNILEKSISLILERRDIRLSLVGPIENEDVENPRIIILDMFKLCFIGNEKLHKDILFIILTTDKLFDNHKELFLELLSILKHDYLDIYLTNLRKIISSEVVCLKSKIQSYDTQSIPINNKLNSFSNISPQSTSSSLDFEEDQTIKNMLYIDKDKIKQTNIKNQIKDDENQKENIHLKNETPTQTNEITSDHLNTQDEIINEKQENIEHFPKKNICEQIEHHNKIYNVEEDNIYEIGLIENNNNNNNNNNHNSDNIHNSNNFNLFDKDMYNSDIMSNEKEVIESNKIHQIKILASYKLIDLHKSVEKILLYATENRIKRKEEIKIKLEELKKIMQVCMKDCDITLHDTEDSKVHIENVYVKELDIHTNNIQIHRSITQMKSKQNICPRKEIIYFKILIIFRDDILKEYEEYPCINTQELIVKSNKIKKPIKMDINSQLDHNISDKYEQKENMNNIEKKNENNLLSKPDKQEIYQKTNPNEKHIKIMKYKKSYYKVIEQLNKTWINIQEFYDQNNEYIDQVNDTSTCTYEAIKEIYNNTKNIIRENNDIISSIE</sequence>
<evidence type="ECO:0000256" key="1">
    <source>
        <dbReference type="SAM" id="MobiDB-lite"/>
    </source>
</evidence>
<dbReference type="PANTHER" id="PTHR37458:SF1">
    <property type="entry name" value="THISBE"/>
    <property type="match status" value="1"/>
</dbReference>
<feature type="compositionally biased region" description="Low complexity" evidence="1">
    <location>
        <begin position="240"/>
        <end position="253"/>
    </location>
</feature>